<dbReference type="Proteomes" id="UP001341840">
    <property type="component" value="Unassembled WGS sequence"/>
</dbReference>
<keyword evidence="4 6" id="KW-1133">Transmembrane helix</keyword>
<evidence type="ECO:0000256" key="5">
    <source>
        <dbReference type="ARBA" id="ARBA00023136"/>
    </source>
</evidence>
<feature type="transmembrane region" description="Helical" evidence="6">
    <location>
        <begin position="424"/>
        <end position="444"/>
    </location>
</feature>
<dbReference type="PANTHER" id="PTHR11654">
    <property type="entry name" value="OLIGOPEPTIDE TRANSPORTER-RELATED"/>
    <property type="match status" value="1"/>
</dbReference>
<dbReference type="InterPro" id="IPR036259">
    <property type="entry name" value="MFS_trans_sf"/>
</dbReference>
<comment type="similarity">
    <text evidence="2">Belongs to the major facilitator superfamily. Proton-dependent oligopeptide transporter (POT/PTR) (TC 2.A.17) family.</text>
</comment>
<dbReference type="Gene3D" id="1.20.1250.20">
    <property type="entry name" value="MFS general substrate transporter like domains"/>
    <property type="match status" value="2"/>
</dbReference>
<sequence>MEEENNNNIITISSPNARKIGQRPRWKAIPYILGSEALERVAMFAMMLNLMVYLLKEFNMEQVDAANVISIFSGVGNCIPIIGAFVADASLGKFRTIAIALFATLVGAVMLTLTAWVPKFHPPNCSPQQKECSSPNATQLAILIFGLCWLAIGAGGIRPCGMPLAVDQFDNTTPQGKKDVSSVFNWYYSSITLANLISSTLIVGIYFDVPGEGSIFSTIAQVFVASYKKHHLQDVDEEEENELNPQGLAKNPWRLCTIQQVEEVKSLIKILPIWASGIFCMIPVVQQGTFPVSQALKMDRHLGRKFEIPASTFNVVSLLTVALWLPCYDIYVQKLLTKIMKNDHGLTSLQKIVIGNIFSVLTMVASGLVESKRRARAKRSITMSAMWLAPQYVLLGLSEVFGIIGHIEFYISESSVKMRSVSNSLHFLVMAGSSYVGTLVMNVVHEMSGKSGRDWLNNDLNLGRLDYYYFLIAGLP</sequence>
<feature type="transmembrane region" description="Helical" evidence="6">
    <location>
        <begin position="28"/>
        <end position="53"/>
    </location>
</feature>
<reference evidence="7 8" key="1">
    <citation type="journal article" date="2023" name="Plants (Basel)">
        <title>Bridging the Gap: Combining Genomics and Transcriptomics Approaches to Understand Stylosanthes scabra, an Orphan Legume from the Brazilian Caatinga.</title>
        <authorList>
            <person name="Ferreira-Neto J.R.C."/>
            <person name="da Silva M.D."/>
            <person name="Binneck E."/>
            <person name="de Melo N.F."/>
            <person name="da Silva R.H."/>
            <person name="de Melo A.L.T.M."/>
            <person name="Pandolfi V."/>
            <person name="Bustamante F.O."/>
            <person name="Brasileiro-Vidal A.C."/>
            <person name="Benko-Iseppon A.M."/>
        </authorList>
    </citation>
    <scope>NUCLEOTIDE SEQUENCE [LARGE SCALE GENOMIC DNA]</scope>
    <source>
        <tissue evidence="7">Leaves</tissue>
    </source>
</reference>
<feature type="transmembrane region" description="Helical" evidence="6">
    <location>
        <begin position="313"/>
        <end position="332"/>
    </location>
</feature>
<dbReference type="SUPFAM" id="SSF103473">
    <property type="entry name" value="MFS general substrate transporter"/>
    <property type="match status" value="1"/>
</dbReference>
<evidence type="ECO:0000256" key="2">
    <source>
        <dbReference type="ARBA" id="ARBA00005982"/>
    </source>
</evidence>
<protein>
    <submittedName>
        <fullName evidence="7">Uncharacterized protein</fullName>
    </submittedName>
</protein>
<feature type="transmembrane region" description="Helical" evidence="6">
    <location>
        <begin position="352"/>
        <end position="371"/>
    </location>
</feature>
<evidence type="ECO:0000256" key="3">
    <source>
        <dbReference type="ARBA" id="ARBA00022692"/>
    </source>
</evidence>
<feature type="transmembrane region" description="Helical" evidence="6">
    <location>
        <begin position="137"/>
        <end position="157"/>
    </location>
</feature>
<feature type="transmembrane region" description="Helical" evidence="6">
    <location>
        <begin position="186"/>
        <end position="207"/>
    </location>
</feature>
<keyword evidence="5 6" id="KW-0472">Membrane</keyword>
<evidence type="ECO:0000313" key="8">
    <source>
        <dbReference type="Proteomes" id="UP001341840"/>
    </source>
</evidence>
<proteinExistence type="inferred from homology"/>
<keyword evidence="3 6" id="KW-0812">Transmembrane</keyword>
<evidence type="ECO:0000256" key="6">
    <source>
        <dbReference type="SAM" id="Phobius"/>
    </source>
</evidence>
<dbReference type="Pfam" id="PF00854">
    <property type="entry name" value="PTR2"/>
    <property type="match status" value="2"/>
</dbReference>
<comment type="caution">
    <text evidence="7">The sequence shown here is derived from an EMBL/GenBank/DDBJ whole genome shotgun (WGS) entry which is preliminary data.</text>
</comment>
<organism evidence="7 8">
    <name type="scientific">Stylosanthes scabra</name>
    <dbReference type="NCBI Taxonomy" id="79078"/>
    <lineage>
        <taxon>Eukaryota</taxon>
        <taxon>Viridiplantae</taxon>
        <taxon>Streptophyta</taxon>
        <taxon>Embryophyta</taxon>
        <taxon>Tracheophyta</taxon>
        <taxon>Spermatophyta</taxon>
        <taxon>Magnoliopsida</taxon>
        <taxon>eudicotyledons</taxon>
        <taxon>Gunneridae</taxon>
        <taxon>Pentapetalae</taxon>
        <taxon>rosids</taxon>
        <taxon>fabids</taxon>
        <taxon>Fabales</taxon>
        <taxon>Fabaceae</taxon>
        <taxon>Papilionoideae</taxon>
        <taxon>50 kb inversion clade</taxon>
        <taxon>dalbergioids sensu lato</taxon>
        <taxon>Dalbergieae</taxon>
        <taxon>Pterocarpus clade</taxon>
        <taxon>Stylosanthes</taxon>
    </lineage>
</organism>
<comment type="subcellular location">
    <subcellularLocation>
        <location evidence="1">Membrane</location>
        <topology evidence="1">Multi-pass membrane protein</topology>
    </subcellularLocation>
</comment>
<gene>
    <name evidence="7" type="ORF">PIB30_080400</name>
</gene>
<feature type="transmembrane region" description="Helical" evidence="6">
    <location>
        <begin position="273"/>
        <end position="292"/>
    </location>
</feature>
<evidence type="ECO:0000256" key="1">
    <source>
        <dbReference type="ARBA" id="ARBA00004141"/>
    </source>
</evidence>
<accession>A0ABU6ZQ20</accession>
<keyword evidence="8" id="KW-1185">Reference proteome</keyword>
<name>A0ABU6ZQ20_9FABA</name>
<evidence type="ECO:0000313" key="7">
    <source>
        <dbReference type="EMBL" id="MED6224089.1"/>
    </source>
</evidence>
<dbReference type="EMBL" id="JASCZI010273030">
    <property type="protein sequence ID" value="MED6224089.1"/>
    <property type="molecule type" value="Genomic_DNA"/>
</dbReference>
<feature type="transmembrane region" description="Helical" evidence="6">
    <location>
        <begin position="65"/>
        <end position="86"/>
    </location>
</feature>
<feature type="transmembrane region" description="Helical" evidence="6">
    <location>
        <begin position="392"/>
        <end position="412"/>
    </location>
</feature>
<feature type="transmembrane region" description="Helical" evidence="6">
    <location>
        <begin position="98"/>
        <end position="117"/>
    </location>
</feature>
<evidence type="ECO:0000256" key="4">
    <source>
        <dbReference type="ARBA" id="ARBA00022989"/>
    </source>
</evidence>
<dbReference type="InterPro" id="IPR000109">
    <property type="entry name" value="POT_fam"/>
</dbReference>